<accession>A0A0E9T786</accession>
<dbReference type="EMBL" id="GBXM01059320">
    <property type="protein sequence ID" value="JAH49257.1"/>
    <property type="molecule type" value="Transcribed_RNA"/>
</dbReference>
<organism evidence="1">
    <name type="scientific">Anguilla anguilla</name>
    <name type="common">European freshwater eel</name>
    <name type="synonym">Muraena anguilla</name>
    <dbReference type="NCBI Taxonomy" id="7936"/>
    <lineage>
        <taxon>Eukaryota</taxon>
        <taxon>Metazoa</taxon>
        <taxon>Chordata</taxon>
        <taxon>Craniata</taxon>
        <taxon>Vertebrata</taxon>
        <taxon>Euteleostomi</taxon>
        <taxon>Actinopterygii</taxon>
        <taxon>Neopterygii</taxon>
        <taxon>Teleostei</taxon>
        <taxon>Anguilliformes</taxon>
        <taxon>Anguillidae</taxon>
        <taxon>Anguilla</taxon>
    </lineage>
</organism>
<evidence type="ECO:0000313" key="1">
    <source>
        <dbReference type="EMBL" id="JAH49257.1"/>
    </source>
</evidence>
<reference evidence="1" key="1">
    <citation type="submission" date="2014-11" db="EMBL/GenBank/DDBJ databases">
        <authorList>
            <person name="Amaro Gonzalez C."/>
        </authorList>
    </citation>
    <scope>NUCLEOTIDE SEQUENCE</scope>
</reference>
<name>A0A0E9T786_ANGAN</name>
<sequence length="19" mass="2142">MYRGRKSTAVMSLTVSLQL</sequence>
<dbReference type="AlphaFoldDB" id="A0A0E9T786"/>
<reference evidence="1" key="2">
    <citation type="journal article" date="2015" name="Fish Shellfish Immunol.">
        <title>Early steps in the European eel (Anguilla anguilla)-Vibrio vulnificus interaction in the gills: Role of the RtxA13 toxin.</title>
        <authorList>
            <person name="Callol A."/>
            <person name="Pajuelo D."/>
            <person name="Ebbesson L."/>
            <person name="Teles M."/>
            <person name="MacKenzie S."/>
            <person name="Amaro C."/>
        </authorList>
    </citation>
    <scope>NUCLEOTIDE SEQUENCE</scope>
</reference>
<proteinExistence type="predicted"/>
<protein>
    <submittedName>
        <fullName evidence="1">Uncharacterized protein</fullName>
    </submittedName>
</protein>